<protein>
    <submittedName>
        <fullName evidence="6">UbiA family prenyltransferase</fullName>
    </submittedName>
</protein>
<name>A0A8T5ULI5_9EURY</name>
<comment type="subcellular location">
    <subcellularLocation>
        <location evidence="1">Cell membrane</location>
        <topology evidence="1">Multi-pass membrane protein</topology>
    </subcellularLocation>
</comment>
<keyword evidence="3 5" id="KW-1133">Transmembrane helix</keyword>
<feature type="transmembrane region" description="Helical" evidence="5">
    <location>
        <begin position="50"/>
        <end position="66"/>
    </location>
</feature>
<feature type="transmembrane region" description="Helical" evidence="5">
    <location>
        <begin position="146"/>
        <end position="165"/>
    </location>
</feature>
<feature type="transmembrane region" description="Helical" evidence="5">
    <location>
        <begin position="171"/>
        <end position="191"/>
    </location>
</feature>
<evidence type="ECO:0000256" key="2">
    <source>
        <dbReference type="ARBA" id="ARBA00022692"/>
    </source>
</evidence>
<dbReference type="Proteomes" id="UP000825933">
    <property type="component" value="Unassembled WGS sequence"/>
</dbReference>
<dbReference type="GO" id="GO:0016765">
    <property type="term" value="F:transferase activity, transferring alkyl or aryl (other than methyl) groups"/>
    <property type="evidence" value="ECO:0007669"/>
    <property type="project" value="InterPro"/>
</dbReference>
<dbReference type="EMBL" id="JAIOUQ010000003">
    <property type="protein sequence ID" value="MBZ2164738.1"/>
    <property type="molecule type" value="Genomic_DNA"/>
</dbReference>
<keyword evidence="7" id="KW-1185">Reference proteome</keyword>
<dbReference type="InterPro" id="IPR000537">
    <property type="entry name" value="UbiA_prenyltransferase"/>
</dbReference>
<evidence type="ECO:0000256" key="5">
    <source>
        <dbReference type="SAM" id="Phobius"/>
    </source>
</evidence>
<proteinExistence type="predicted"/>
<evidence type="ECO:0000313" key="6">
    <source>
        <dbReference type="EMBL" id="MBZ2164738.1"/>
    </source>
</evidence>
<keyword evidence="4 5" id="KW-0472">Membrane</keyword>
<feature type="transmembrane region" description="Helical" evidence="5">
    <location>
        <begin position="273"/>
        <end position="294"/>
    </location>
</feature>
<feature type="transmembrane region" description="Helical" evidence="5">
    <location>
        <begin position="21"/>
        <end position="44"/>
    </location>
</feature>
<gene>
    <name evidence="6" type="ORF">K8N75_01555</name>
</gene>
<reference evidence="7" key="1">
    <citation type="journal article" date="2022" name="Microbiol. Resour. Announc.">
        <title>Draft Genome Sequence of a Methanogenic Archaeon from West Spitsbergen Permafrost.</title>
        <authorList>
            <person name="Trubitsyn V."/>
            <person name="Rivkina E."/>
            <person name="Shcherbakova V."/>
        </authorList>
    </citation>
    <scope>NUCLEOTIDE SEQUENCE [LARGE SCALE GENOMIC DNA]</scope>
    <source>
        <strain evidence="7">VT</strain>
    </source>
</reference>
<keyword evidence="2 5" id="KW-0812">Transmembrane</keyword>
<accession>A0A8T5ULI5</accession>
<organism evidence="6 7">
    <name type="scientific">Methanobacterium spitsbergense</name>
    <dbReference type="NCBI Taxonomy" id="2874285"/>
    <lineage>
        <taxon>Archaea</taxon>
        <taxon>Methanobacteriati</taxon>
        <taxon>Methanobacteriota</taxon>
        <taxon>Methanomada group</taxon>
        <taxon>Methanobacteria</taxon>
        <taxon>Methanobacteriales</taxon>
        <taxon>Methanobacteriaceae</taxon>
        <taxon>Methanobacterium</taxon>
    </lineage>
</organism>
<dbReference type="Pfam" id="PF01040">
    <property type="entry name" value="UbiA"/>
    <property type="match status" value="1"/>
</dbReference>
<evidence type="ECO:0000313" key="7">
    <source>
        <dbReference type="Proteomes" id="UP000825933"/>
    </source>
</evidence>
<feature type="transmembrane region" description="Helical" evidence="5">
    <location>
        <begin position="92"/>
        <end position="110"/>
    </location>
</feature>
<evidence type="ECO:0000256" key="4">
    <source>
        <dbReference type="ARBA" id="ARBA00023136"/>
    </source>
</evidence>
<dbReference type="AlphaFoldDB" id="A0A8T5ULI5"/>
<evidence type="ECO:0000256" key="3">
    <source>
        <dbReference type="ARBA" id="ARBA00022989"/>
    </source>
</evidence>
<evidence type="ECO:0000256" key="1">
    <source>
        <dbReference type="ARBA" id="ARBA00004651"/>
    </source>
</evidence>
<dbReference type="RefSeq" id="WP_223790414.1">
    <property type="nucleotide sequence ID" value="NZ_JAIOUQ010000003.1"/>
</dbReference>
<sequence length="295" mass="34188">MVLNIYSKNDYSRHFSMIFKEIVHGGYLTALGAPALVLSTSIIINSGINIPLLIISYLIPLIIYSYDYMSDLDKDHETNSDRYKHLQKKKKYYPIILVLYVLLLMVLLIIFTNFKLIIFIILMMLGGFFYATAFKGITKKIPIFKNIYTVLTWSMGGTFFVPLHYSLTFSFPIIIVFIFIYMKGMINAIFFDLKDYLTDSKEGLKTLPVIIGKDRAIKLLHLLNIAAFFPLIIGVYLKIIPIFTISLIVFYFYSLYYLIKAKSAYDDKLWVKLGSIADFEFMFWPAILILCIIVF</sequence>
<feature type="transmembrane region" description="Helical" evidence="5">
    <location>
        <begin position="116"/>
        <end position="134"/>
    </location>
</feature>
<feature type="transmembrane region" description="Helical" evidence="5">
    <location>
        <begin position="222"/>
        <end position="253"/>
    </location>
</feature>
<comment type="caution">
    <text evidence="6">The sequence shown here is derived from an EMBL/GenBank/DDBJ whole genome shotgun (WGS) entry which is preliminary data.</text>
</comment>
<dbReference type="GO" id="GO:0005886">
    <property type="term" value="C:plasma membrane"/>
    <property type="evidence" value="ECO:0007669"/>
    <property type="project" value="UniProtKB-SubCell"/>
</dbReference>